<comment type="similarity">
    <text evidence="1">Belongs to the UPF0065 (bug) family.</text>
</comment>
<dbReference type="Pfam" id="PF03401">
    <property type="entry name" value="TctC"/>
    <property type="match status" value="1"/>
</dbReference>
<sequence length="147" mass="15246">MATNGEGGFPHLAMELLKERSGMNFAHVPYKGSGQPVNDVIAGHVDITLAGFSSVYPHVQNGRLAPIAITGKARTNNAPNVATVGETVPGYEALGWFGFFAPKGTPPANVNAFNDAVNKANAEAQSRMSAATAGMPIPPGMKLPGLF</sequence>
<dbReference type="InterPro" id="IPR005064">
    <property type="entry name" value="BUG"/>
</dbReference>
<dbReference type="PANTHER" id="PTHR42928">
    <property type="entry name" value="TRICARBOXYLATE-BINDING PROTEIN"/>
    <property type="match status" value="1"/>
</dbReference>
<dbReference type="PANTHER" id="PTHR42928:SF5">
    <property type="entry name" value="BLR1237 PROTEIN"/>
    <property type="match status" value="1"/>
</dbReference>
<evidence type="ECO:0000256" key="1">
    <source>
        <dbReference type="ARBA" id="ARBA00006987"/>
    </source>
</evidence>
<gene>
    <name evidence="2" type="ORF">AVDCRST_MAG71-91</name>
</gene>
<dbReference type="Gene3D" id="3.40.190.10">
    <property type="entry name" value="Periplasmic binding protein-like II"/>
    <property type="match status" value="1"/>
</dbReference>
<dbReference type="SUPFAM" id="SSF53850">
    <property type="entry name" value="Periplasmic binding protein-like II"/>
    <property type="match status" value="1"/>
</dbReference>
<evidence type="ECO:0000313" key="2">
    <source>
        <dbReference type="EMBL" id="CAA9300845.1"/>
    </source>
</evidence>
<dbReference type="EMBL" id="CADCUA010000024">
    <property type="protein sequence ID" value="CAA9300845.1"/>
    <property type="molecule type" value="Genomic_DNA"/>
</dbReference>
<protein>
    <submittedName>
        <fullName evidence="2">BUG/TctC family periplasmic protein</fullName>
    </submittedName>
</protein>
<dbReference type="Gene3D" id="3.40.190.150">
    <property type="entry name" value="Bordetella uptake gene, domain 1"/>
    <property type="match status" value="1"/>
</dbReference>
<dbReference type="InterPro" id="IPR042100">
    <property type="entry name" value="Bug_dom1"/>
</dbReference>
<dbReference type="AlphaFoldDB" id="A0A6J4KBJ7"/>
<reference evidence="2" key="1">
    <citation type="submission" date="2020-02" db="EMBL/GenBank/DDBJ databases">
        <authorList>
            <person name="Meier V. D."/>
        </authorList>
    </citation>
    <scope>NUCLEOTIDE SEQUENCE</scope>
    <source>
        <strain evidence="2">AVDCRST_MAG71</strain>
    </source>
</reference>
<proteinExistence type="inferred from homology"/>
<accession>A0A6J4KBJ7</accession>
<name>A0A6J4KBJ7_9GAMM</name>
<organism evidence="2">
    <name type="scientific">uncultured Lysobacter sp</name>
    <dbReference type="NCBI Taxonomy" id="271060"/>
    <lineage>
        <taxon>Bacteria</taxon>
        <taxon>Pseudomonadati</taxon>
        <taxon>Pseudomonadota</taxon>
        <taxon>Gammaproteobacteria</taxon>
        <taxon>Lysobacterales</taxon>
        <taxon>Lysobacteraceae</taxon>
        <taxon>Lysobacter</taxon>
        <taxon>environmental samples</taxon>
    </lineage>
</organism>